<organism evidence="2 3">
    <name type="scientific">Massilia suwonensis</name>
    <dbReference type="NCBI Taxonomy" id="648895"/>
    <lineage>
        <taxon>Bacteria</taxon>
        <taxon>Pseudomonadati</taxon>
        <taxon>Pseudomonadota</taxon>
        <taxon>Betaproteobacteria</taxon>
        <taxon>Burkholderiales</taxon>
        <taxon>Oxalobacteraceae</taxon>
        <taxon>Telluria group</taxon>
        <taxon>Massilia</taxon>
    </lineage>
</organism>
<evidence type="ECO:0000256" key="1">
    <source>
        <dbReference type="SAM" id="Phobius"/>
    </source>
</evidence>
<feature type="transmembrane region" description="Helical" evidence="1">
    <location>
        <begin position="206"/>
        <end position="227"/>
    </location>
</feature>
<feature type="transmembrane region" description="Helical" evidence="1">
    <location>
        <begin position="171"/>
        <end position="194"/>
    </location>
</feature>
<feature type="transmembrane region" description="Helical" evidence="1">
    <location>
        <begin position="77"/>
        <end position="94"/>
    </location>
</feature>
<dbReference type="RefSeq" id="WP_379757763.1">
    <property type="nucleotide sequence ID" value="NZ_JBHSMR010000013.1"/>
</dbReference>
<evidence type="ECO:0000313" key="2">
    <source>
        <dbReference type="EMBL" id="MFC5479731.1"/>
    </source>
</evidence>
<sequence length="272" mass="29809">MANSNWYRHPVIVTAIAINVFLLGLAMAWSGDSAQLSRLLVEDGIVEWMQFLCFASIAGMLGFVFMERLKQPQRSTLELLALAGLTVLVALAALEEISWFQRILKVASPDFFVQNNRQAETNLHNIAIGSSGSIHKTILLKLILIVGLTHNLVLPFLARTRPGIARWIEKLGGYLPPLGASVIYVVLVALSHALVDHPRKGELGEVFGAVHYMATVFYAYFVGFGYGKPALFEAPLEKRRVATLFAMLMAFLLLVSWLLSAGAGAVQMLGAE</sequence>
<gene>
    <name evidence="2" type="ORF">ACFPQ5_16150</name>
</gene>
<evidence type="ECO:0000313" key="3">
    <source>
        <dbReference type="Proteomes" id="UP001596101"/>
    </source>
</evidence>
<dbReference type="EMBL" id="JBHSMR010000013">
    <property type="protein sequence ID" value="MFC5479731.1"/>
    <property type="molecule type" value="Genomic_DNA"/>
</dbReference>
<accession>A0ABW0MT20</accession>
<keyword evidence="3" id="KW-1185">Reference proteome</keyword>
<keyword evidence="1" id="KW-1133">Transmembrane helix</keyword>
<proteinExistence type="predicted"/>
<reference evidence="3" key="1">
    <citation type="journal article" date="2019" name="Int. J. Syst. Evol. Microbiol.">
        <title>The Global Catalogue of Microorganisms (GCM) 10K type strain sequencing project: providing services to taxonomists for standard genome sequencing and annotation.</title>
        <authorList>
            <consortium name="The Broad Institute Genomics Platform"/>
            <consortium name="The Broad Institute Genome Sequencing Center for Infectious Disease"/>
            <person name="Wu L."/>
            <person name="Ma J."/>
        </authorList>
    </citation>
    <scope>NUCLEOTIDE SEQUENCE [LARGE SCALE GENOMIC DNA]</scope>
    <source>
        <strain evidence="3">CCUG 43111</strain>
    </source>
</reference>
<keyword evidence="1" id="KW-0472">Membrane</keyword>
<protein>
    <submittedName>
        <fullName evidence="2">Uncharacterized protein</fullName>
    </submittedName>
</protein>
<feature type="transmembrane region" description="Helical" evidence="1">
    <location>
        <begin position="48"/>
        <end position="65"/>
    </location>
</feature>
<dbReference type="Proteomes" id="UP001596101">
    <property type="component" value="Unassembled WGS sequence"/>
</dbReference>
<comment type="caution">
    <text evidence="2">The sequence shown here is derived from an EMBL/GenBank/DDBJ whole genome shotgun (WGS) entry which is preliminary data.</text>
</comment>
<feature type="transmembrane region" description="Helical" evidence="1">
    <location>
        <begin position="138"/>
        <end position="159"/>
    </location>
</feature>
<feature type="transmembrane region" description="Helical" evidence="1">
    <location>
        <begin position="7"/>
        <end position="28"/>
    </location>
</feature>
<name>A0ABW0MT20_9BURK</name>
<keyword evidence="1" id="KW-0812">Transmembrane</keyword>
<feature type="transmembrane region" description="Helical" evidence="1">
    <location>
        <begin position="239"/>
        <end position="259"/>
    </location>
</feature>